<feature type="domain" description="Mannitol dehydrogenase N-terminal" evidence="4">
    <location>
        <begin position="27"/>
        <end position="265"/>
    </location>
</feature>
<evidence type="ECO:0000256" key="1">
    <source>
        <dbReference type="ARBA" id="ARBA00023002"/>
    </source>
</evidence>
<dbReference type="GO" id="GO:0019592">
    <property type="term" value="P:mannitol catabolic process"/>
    <property type="evidence" value="ECO:0007669"/>
    <property type="project" value="TreeGrafter"/>
</dbReference>
<comment type="catalytic activity">
    <reaction evidence="3">
        <text>D-mannitol 1-phosphate + NAD(+) = beta-D-fructose 6-phosphate + NADH + H(+)</text>
        <dbReference type="Rhea" id="RHEA:19661"/>
        <dbReference type="ChEBI" id="CHEBI:15378"/>
        <dbReference type="ChEBI" id="CHEBI:57540"/>
        <dbReference type="ChEBI" id="CHEBI:57634"/>
        <dbReference type="ChEBI" id="CHEBI:57945"/>
        <dbReference type="ChEBI" id="CHEBI:61381"/>
        <dbReference type="EC" id="1.1.1.17"/>
    </reaction>
</comment>
<comment type="caution">
    <text evidence="6">The sequence shown here is derived from an EMBL/GenBank/DDBJ whole genome shotgun (WGS) entry which is preliminary data.</text>
</comment>
<evidence type="ECO:0000313" key="7">
    <source>
        <dbReference type="Proteomes" id="UP000075806"/>
    </source>
</evidence>
<organism evidence="6 7">
    <name type="scientific">Alkalihalobacillus trypoxylicola</name>
    <dbReference type="NCBI Taxonomy" id="519424"/>
    <lineage>
        <taxon>Bacteria</taxon>
        <taxon>Bacillati</taxon>
        <taxon>Bacillota</taxon>
        <taxon>Bacilli</taxon>
        <taxon>Bacillales</taxon>
        <taxon>Bacillaceae</taxon>
        <taxon>Alkalihalobacillus</taxon>
    </lineage>
</organism>
<feature type="domain" description="Mannitol dehydrogenase C-terminal" evidence="5">
    <location>
        <begin position="282"/>
        <end position="489"/>
    </location>
</feature>
<dbReference type="Pfam" id="PF01232">
    <property type="entry name" value="Mannitol_dh"/>
    <property type="match status" value="1"/>
</dbReference>
<keyword evidence="2" id="KW-0520">NAD</keyword>
<dbReference type="Proteomes" id="UP000075806">
    <property type="component" value="Unassembled WGS sequence"/>
</dbReference>
<accession>A0A161QEL9</accession>
<dbReference type="GO" id="GO:0019698">
    <property type="term" value="P:D-galacturonate catabolic process"/>
    <property type="evidence" value="ECO:0007669"/>
    <property type="project" value="TreeGrafter"/>
</dbReference>
<dbReference type="RefSeq" id="WP_061949959.1">
    <property type="nucleotide sequence ID" value="NZ_LTAO01000037.1"/>
</dbReference>
<evidence type="ECO:0000256" key="2">
    <source>
        <dbReference type="ARBA" id="ARBA00023027"/>
    </source>
</evidence>
<dbReference type="Gene3D" id="3.40.50.720">
    <property type="entry name" value="NAD(P)-binding Rossmann-like Domain"/>
    <property type="match status" value="1"/>
</dbReference>
<name>A0A161QEL9_9BACI</name>
<dbReference type="InterPro" id="IPR013328">
    <property type="entry name" value="6PGD_dom2"/>
</dbReference>
<gene>
    <name evidence="6" type="ORF">AZF04_11775</name>
</gene>
<evidence type="ECO:0000259" key="4">
    <source>
        <dbReference type="Pfam" id="PF01232"/>
    </source>
</evidence>
<evidence type="ECO:0000256" key="3">
    <source>
        <dbReference type="ARBA" id="ARBA00048615"/>
    </source>
</evidence>
<dbReference type="InterPro" id="IPR013118">
    <property type="entry name" value="Mannitol_DH_C"/>
</dbReference>
<evidence type="ECO:0000313" key="6">
    <source>
        <dbReference type="EMBL" id="KYG27007.1"/>
    </source>
</evidence>
<dbReference type="InterPro" id="IPR013131">
    <property type="entry name" value="Mannitol_DH_N"/>
</dbReference>
<dbReference type="SUPFAM" id="SSF48179">
    <property type="entry name" value="6-phosphogluconate dehydrogenase C-terminal domain-like"/>
    <property type="match status" value="1"/>
</dbReference>
<dbReference type="GO" id="GO:0005829">
    <property type="term" value="C:cytosol"/>
    <property type="evidence" value="ECO:0007669"/>
    <property type="project" value="TreeGrafter"/>
</dbReference>
<protein>
    <submittedName>
        <fullName evidence="6">Altronate oxidoreductase</fullName>
    </submittedName>
</protein>
<proteinExistence type="predicted"/>
<dbReference type="Pfam" id="PF08125">
    <property type="entry name" value="Mannitol_dh_C"/>
    <property type="match status" value="1"/>
</dbReference>
<dbReference type="PANTHER" id="PTHR30524:SF0">
    <property type="entry name" value="ALTRONATE OXIDOREDUCTASE-RELATED"/>
    <property type="match status" value="1"/>
</dbReference>
<keyword evidence="7" id="KW-1185">Reference proteome</keyword>
<dbReference type="EMBL" id="LTAO01000037">
    <property type="protein sequence ID" value="KYG27007.1"/>
    <property type="molecule type" value="Genomic_DNA"/>
</dbReference>
<dbReference type="SUPFAM" id="SSF51735">
    <property type="entry name" value="NAD(P)-binding Rossmann-fold domains"/>
    <property type="match status" value="1"/>
</dbReference>
<keyword evidence="1" id="KW-0560">Oxidoreductase</keyword>
<dbReference type="OrthoDB" id="9768714at2"/>
<dbReference type="STRING" id="519424.AZF04_11775"/>
<dbReference type="NCBIfam" id="NF002969">
    <property type="entry name" value="PRK03643.1"/>
    <property type="match status" value="1"/>
</dbReference>
<dbReference type="AlphaFoldDB" id="A0A161QEL9"/>
<dbReference type="InterPro" id="IPR008927">
    <property type="entry name" value="6-PGluconate_DH-like_C_sf"/>
</dbReference>
<dbReference type="InterPro" id="IPR036291">
    <property type="entry name" value="NAD(P)-bd_dom_sf"/>
</dbReference>
<dbReference type="PANTHER" id="PTHR30524">
    <property type="entry name" value="MANNITOL-1-PHOSPHATE 5-DEHYDROGENASE"/>
    <property type="match status" value="1"/>
</dbReference>
<evidence type="ECO:0000259" key="5">
    <source>
        <dbReference type="Pfam" id="PF08125"/>
    </source>
</evidence>
<dbReference type="GO" id="GO:0008926">
    <property type="term" value="F:mannitol-1-phosphate 5-dehydrogenase activity"/>
    <property type="evidence" value="ECO:0007669"/>
    <property type="project" value="UniProtKB-EC"/>
</dbReference>
<dbReference type="Gene3D" id="1.10.1040.10">
    <property type="entry name" value="N-(1-d-carboxylethyl)-l-norvaline Dehydrogenase, domain 2"/>
    <property type="match status" value="1"/>
</dbReference>
<sequence>MESLNKKVAIEKKERINYQSLDHLPEKVLQFGEGNFLRGFTDWMLQRLVEADLFQGRVVAIQPTPHGKVVPKLNNQDGLYTLILKGIENNEIVDKTEIMSIISRGINPYADWKEVLEVAASESVEFVFSNTTEAGLTYLKENYNENESPLSFPGKLVACLYHRYQTFKGDPEKGWVIFPCELVEGNGKLLKEIVIQLAEEWEFGTDFIEWLNHSNQFCDTLVDRIVTGYPKDEIEEYQSKLGYSDQLLTVGEPYHLFAIDADEKIAQSIPFDRAGLNVKWGDITPFRELKVRLLNGPHTLMFAVSYLTGVNTVLEAMEHPLLRKFVEVGMLQEIYPFVKMEENEKKEFSEAVIERFLNPFNKHQLADIGLNAAYKFKTRLLPTLLEFESSHAKLPNAIVFSLAALLAYYKPKQKEGEFFIGENQGRTYQIRDNPEILSHIEHGWQKVERGELELRSFIQQIFADSRIWGQDLNEIKDLTEQVNTYLSEITHRGVEKSLETFFN</sequence>
<dbReference type="GO" id="GO:0009026">
    <property type="term" value="F:tagaturonate reductase activity"/>
    <property type="evidence" value="ECO:0007669"/>
    <property type="project" value="TreeGrafter"/>
</dbReference>
<reference evidence="6" key="1">
    <citation type="submission" date="2016-02" db="EMBL/GenBank/DDBJ databases">
        <title>Genome sequence of Bacillus trypoxylicola KCTC 13244(T).</title>
        <authorList>
            <person name="Jeong H."/>
            <person name="Park S.-H."/>
            <person name="Choi S.-K."/>
        </authorList>
    </citation>
    <scope>NUCLEOTIDE SEQUENCE [LARGE SCALE GENOMIC DNA]</scope>
    <source>
        <strain evidence="6">KCTC 13244</strain>
    </source>
</reference>